<proteinExistence type="predicted"/>
<keyword evidence="2" id="KW-1185">Reference proteome</keyword>
<organism evidence="1 2">
    <name type="scientific">Paenibacillus antibioticophila</name>
    <dbReference type="NCBI Taxonomy" id="1274374"/>
    <lineage>
        <taxon>Bacteria</taxon>
        <taxon>Bacillati</taxon>
        <taxon>Bacillota</taxon>
        <taxon>Bacilli</taxon>
        <taxon>Bacillales</taxon>
        <taxon>Paenibacillaceae</taxon>
        <taxon>Paenibacillus</taxon>
    </lineage>
</organism>
<evidence type="ECO:0000313" key="1">
    <source>
        <dbReference type="EMBL" id="GIO38851.1"/>
    </source>
</evidence>
<accession>A0A919XUV2</accession>
<dbReference type="EMBL" id="BORR01000015">
    <property type="protein sequence ID" value="GIO38851.1"/>
    <property type="molecule type" value="Genomic_DNA"/>
</dbReference>
<evidence type="ECO:0000313" key="2">
    <source>
        <dbReference type="Proteomes" id="UP000681162"/>
    </source>
</evidence>
<comment type="caution">
    <text evidence="1">The sequence shown here is derived from an EMBL/GenBank/DDBJ whole genome shotgun (WGS) entry which is preliminary data.</text>
</comment>
<gene>
    <name evidence="1" type="ORF">J41TS12_37120</name>
</gene>
<dbReference type="AlphaFoldDB" id="A0A919XUV2"/>
<sequence length="185" mass="21435">MFKINLLTDGQEKVSLIGRRIMIPLNQLVMQQIVDAPYGTVFVYDMEQVEGMNGSGIDEVIVKPLKWLRQEFKTEDKYLYLINLSEEEDHLYNLRKTLRDEDVVVVAQNGVSLEIIGDLGDASKELLELTYKHKQITARFASDSLEKKLNLVSTQLNKLHEQRLLKRQEEQLEEGGRQFVYSSLF</sequence>
<reference evidence="1 2" key="1">
    <citation type="submission" date="2021-03" db="EMBL/GenBank/DDBJ databases">
        <title>Antimicrobial resistance genes in bacteria isolated from Japanese honey, and their potential for conferring macrolide and lincosamide resistance in the American foulbrood pathogen Paenibacillus larvae.</title>
        <authorList>
            <person name="Okamoto M."/>
            <person name="Kumagai M."/>
            <person name="Kanamori H."/>
            <person name="Takamatsu D."/>
        </authorList>
    </citation>
    <scope>NUCLEOTIDE SEQUENCE [LARGE SCALE GENOMIC DNA]</scope>
    <source>
        <strain evidence="1 2">J41TS12</strain>
    </source>
</reference>
<dbReference type="InterPro" id="IPR036388">
    <property type="entry name" value="WH-like_DNA-bd_sf"/>
</dbReference>
<dbReference type="RefSeq" id="WP_212941392.1">
    <property type="nucleotide sequence ID" value="NZ_BORR01000015.1"/>
</dbReference>
<protein>
    <submittedName>
        <fullName evidence="1">Uncharacterized protein</fullName>
    </submittedName>
</protein>
<dbReference type="Gene3D" id="1.10.10.10">
    <property type="entry name" value="Winged helix-like DNA-binding domain superfamily/Winged helix DNA-binding domain"/>
    <property type="match status" value="1"/>
</dbReference>
<dbReference type="Proteomes" id="UP000681162">
    <property type="component" value="Unassembled WGS sequence"/>
</dbReference>
<name>A0A919XUV2_9BACL</name>